<keyword evidence="5 6" id="KW-0472">Membrane</keyword>
<evidence type="ECO:0000256" key="4">
    <source>
        <dbReference type="ARBA" id="ARBA00022989"/>
    </source>
</evidence>
<dbReference type="PANTHER" id="PTHR30250:SF24">
    <property type="entry name" value="STAGE V SPORULATION PROTEIN B"/>
    <property type="match status" value="1"/>
</dbReference>
<feature type="transmembrane region" description="Helical" evidence="6">
    <location>
        <begin position="314"/>
        <end position="336"/>
    </location>
</feature>
<dbReference type="Proteomes" id="UP000824087">
    <property type="component" value="Unassembled WGS sequence"/>
</dbReference>
<gene>
    <name evidence="7" type="ORF">IAD49_04970</name>
</gene>
<evidence type="ECO:0000313" key="8">
    <source>
        <dbReference type="Proteomes" id="UP000824087"/>
    </source>
</evidence>
<name>A0A9D1L4F2_9BACT</name>
<proteinExistence type="predicted"/>
<feature type="transmembrane region" description="Helical" evidence="6">
    <location>
        <begin position="222"/>
        <end position="251"/>
    </location>
</feature>
<feature type="transmembrane region" description="Helical" evidence="6">
    <location>
        <begin position="178"/>
        <end position="201"/>
    </location>
</feature>
<reference evidence="7" key="1">
    <citation type="submission" date="2020-10" db="EMBL/GenBank/DDBJ databases">
        <authorList>
            <person name="Gilroy R."/>
        </authorList>
    </citation>
    <scope>NUCLEOTIDE SEQUENCE</scope>
    <source>
        <strain evidence="7">CHK197-8231</strain>
    </source>
</reference>
<dbReference type="InterPro" id="IPR024923">
    <property type="entry name" value="PG_synth_SpoVB"/>
</dbReference>
<evidence type="ECO:0000313" key="7">
    <source>
        <dbReference type="EMBL" id="HIU22913.1"/>
    </source>
</evidence>
<evidence type="ECO:0000256" key="2">
    <source>
        <dbReference type="ARBA" id="ARBA00022475"/>
    </source>
</evidence>
<dbReference type="AlphaFoldDB" id="A0A9D1L4F2"/>
<keyword evidence="3 6" id="KW-0812">Transmembrane</keyword>
<dbReference type="EMBL" id="DVML01000027">
    <property type="protein sequence ID" value="HIU22913.1"/>
    <property type="molecule type" value="Genomic_DNA"/>
</dbReference>
<keyword evidence="2" id="KW-1003">Cell membrane</keyword>
<dbReference type="InterPro" id="IPR050833">
    <property type="entry name" value="Poly_Biosynth_Transport"/>
</dbReference>
<feature type="transmembrane region" description="Helical" evidence="6">
    <location>
        <begin position="156"/>
        <end position="172"/>
    </location>
</feature>
<feature type="transmembrane region" description="Helical" evidence="6">
    <location>
        <begin position="116"/>
        <end position="135"/>
    </location>
</feature>
<accession>A0A9D1L4F2</accession>
<comment type="caution">
    <text evidence="7">The sequence shown here is derived from an EMBL/GenBank/DDBJ whole genome shotgun (WGS) entry which is preliminary data.</text>
</comment>
<dbReference type="PIRSF" id="PIRSF038958">
    <property type="entry name" value="PG_synth_SpoVB"/>
    <property type="match status" value="1"/>
</dbReference>
<feature type="transmembrane region" description="Helical" evidence="6">
    <location>
        <begin position="79"/>
        <end position="104"/>
    </location>
</feature>
<organism evidence="7 8">
    <name type="scientific">Candidatus Fimihabitans intestinipullorum</name>
    <dbReference type="NCBI Taxonomy" id="2840820"/>
    <lineage>
        <taxon>Bacteria</taxon>
        <taxon>Bacillati</taxon>
        <taxon>Mycoplasmatota</taxon>
        <taxon>Mycoplasmatota incertae sedis</taxon>
        <taxon>Candidatus Fimihabitans</taxon>
    </lineage>
</organism>
<feature type="transmembrane region" description="Helical" evidence="6">
    <location>
        <begin position="50"/>
        <end position="70"/>
    </location>
</feature>
<dbReference type="GO" id="GO:0005886">
    <property type="term" value="C:plasma membrane"/>
    <property type="evidence" value="ECO:0007669"/>
    <property type="project" value="UniProtKB-SubCell"/>
</dbReference>
<protein>
    <submittedName>
        <fullName evidence="7">Oligosaccharide flippase family protein</fullName>
    </submittedName>
</protein>
<evidence type="ECO:0000256" key="1">
    <source>
        <dbReference type="ARBA" id="ARBA00004651"/>
    </source>
</evidence>
<feature type="transmembrane region" description="Helical" evidence="6">
    <location>
        <begin position="12"/>
        <end position="30"/>
    </location>
</feature>
<comment type="subcellular location">
    <subcellularLocation>
        <location evidence="1">Cell membrane</location>
        <topology evidence="1">Multi-pass membrane protein</topology>
    </subcellularLocation>
</comment>
<dbReference type="Pfam" id="PF01943">
    <property type="entry name" value="Polysacc_synt"/>
    <property type="match status" value="1"/>
</dbReference>
<evidence type="ECO:0000256" key="3">
    <source>
        <dbReference type="ARBA" id="ARBA00022692"/>
    </source>
</evidence>
<keyword evidence="4 6" id="KW-1133">Transmembrane helix</keyword>
<evidence type="ECO:0000256" key="6">
    <source>
        <dbReference type="SAM" id="Phobius"/>
    </source>
</evidence>
<sequence length="432" mass="48416">MYKSKFIRSTIILMIGGLITKILGMLIKIVMTRLIGTEGIGIYMLMNPTFMLLIALAQLGFPIAISTLVAKERNDHKNLVFSILPISLILNLIILIGLFFGASYLSTELLHEPRCFYGIIAIGFVLPFISISSILRGYFFGKQRMVPHVVSNITEDIVRLMTLAIGIPIFLVKGIEYAIAFIILSNIASELTSILVLFFFLPKNFTISKQDFKPKKKNIKEILSISLPATGSRLIGNIGSFFEPILLTYVLLKIGYSNSFIVNQYGILNGYVLPLLLLPSFFSMAISQALIPVVSRNYEKKRYTYTKTKIRQAIGFSLLIGIPITILFCLFPEIFLHLIYHTNQGIDYLRVLAPIFILHYIQAPLTSTLQATGKAKTAMMGTLQGMILRTIILFGASYLHIGMWGLVIAMASNVIYVTLHQYVSVRKMFRSA</sequence>
<feature type="transmembrane region" description="Helical" evidence="6">
    <location>
        <begin position="348"/>
        <end position="365"/>
    </location>
</feature>
<reference evidence="7" key="2">
    <citation type="journal article" date="2021" name="PeerJ">
        <title>Extensive microbial diversity within the chicken gut microbiome revealed by metagenomics and culture.</title>
        <authorList>
            <person name="Gilroy R."/>
            <person name="Ravi A."/>
            <person name="Getino M."/>
            <person name="Pursley I."/>
            <person name="Horton D.L."/>
            <person name="Alikhan N.F."/>
            <person name="Baker D."/>
            <person name="Gharbi K."/>
            <person name="Hall N."/>
            <person name="Watson M."/>
            <person name="Adriaenssens E.M."/>
            <person name="Foster-Nyarko E."/>
            <person name="Jarju S."/>
            <person name="Secka A."/>
            <person name="Antonio M."/>
            <person name="Oren A."/>
            <person name="Chaudhuri R.R."/>
            <person name="La Ragione R."/>
            <person name="Hildebrand F."/>
            <person name="Pallen M.J."/>
        </authorList>
    </citation>
    <scope>NUCLEOTIDE SEQUENCE</scope>
    <source>
        <strain evidence="7">CHK197-8231</strain>
    </source>
</reference>
<dbReference type="InterPro" id="IPR002797">
    <property type="entry name" value="Polysacc_synth"/>
</dbReference>
<evidence type="ECO:0000256" key="5">
    <source>
        <dbReference type="ARBA" id="ARBA00023136"/>
    </source>
</evidence>
<dbReference type="PANTHER" id="PTHR30250">
    <property type="entry name" value="PST FAMILY PREDICTED COLANIC ACID TRANSPORTER"/>
    <property type="match status" value="1"/>
</dbReference>
<feature type="transmembrane region" description="Helical" evidence="6">
    <location>
        <begin position="271"/>
        <end position="294"/>
    </location>
</feature>